<sequence>MTDEWNAEPDASDVLGALDAWDEADDLPDVRSRSNTRSWTS</sequence>
<protein>
    <submittedName>
        <fullName evidence="1">Uncharacterized protein</fullName>
    </submittedName>
</protein>
<gene>
    <name evidence="1" type="ORF">ACFFTP_10930</name>
</gene>
<accession>A0ABV5QMH9</accession>
<organism evidence="1 2">
    <name type="scientific">Streptomyces roseoviridis</name>
    <dbReference type="NCBI Taxonomy" id="67361"/>
    <lineage>
        <taxon>Bacteria</taxon>
        <taxon>Bacillati</taxon>
        <taxon>Actinomycetota</taxon>
        <taxon>Actinomycetes</taxon>
        <taxon>Kitasatosporales</taxon>
        <taxon>Streptomycetaceae</taxon>
        <taxon>Streptomyces</taxon>
    </lineage>
</organism>
<reference evidence="1 2" key="1">
    <citation type="submission" date="2024-09" db="EMBL/GenBank/DDBJ databases">
        <authorList>
            <person name="Sun Q."/>
            <person name="Mori K."/>
        </authorList>
    </citation>
    <scope>NUCLEOTIDE SEQUENCE [LARGE SCALE GENOMIC DNA]</scope>
    <source>
        <strain evidence="1 2">JCM 4414</strain>
    </source>
</reference>
<dbReference type="RefSeq" id="WP_345489271.1">
    <property type="nucleotide sequence ID" value="NZ_BAAAWU010000001.1"/>
</dbReference>
<comment type="caution">
    <text evidence="1">The sequence shown here is derived from an EMBL/GenBank/DDBJ whole genome shotgun (WGS) entry which is preliminary data.</text>
</comment>
<proteinExistence type="predicted"/>
<name>A0ABV5QMH9_9ACTN</name>
<evidence type="ECO:0000313" key="2">
    <source>
        <dbReference type="Proteomes" id="UP001589716"/>
    </source>
</evidence>
<dbReference type="EMBL" id="JBHMCT010000008">
    <property type="protein sequence ID" value="MFB9554703.1"/>
    <property type="molecule type" value="Genomic_DNA"/>
</dbReference>
<dbReference type="Proteomes" id="UP001589716">
    <property type="component" value="Unassembled WGS sequence"/>
</dbReference>
<evidence type="ECO:0000313" key="1">
    <source>
        <dbReference type="EMBL" id="MFB9554703.1"/>
    </source>
</evidence>
<keyword evidence="2" id="KW-1185">Reference proteome</keyword>